<dbReference type="Pfam" id="PF00989">
    <property type="entry name" value="PAS"/>
    <property type="match status" value="1"/>
</dbReference>
<proteinExistence type="predicted"/>
<dbReference type="InterPro" id="IPR013767">
    <property type="entry name" value="PAS_fold"/>
</dbReference>
<dbReference type="GO" id="GO:0006355">
    <property type="term" value="P:regulation of DNA-templated transcription"/>
    <property type="evidence" value="ECO:0007669"/>
    <property type="project" value="InterPro"/>
</dbReference>
<gene>
    <name evidence="2" type="ORF">CMUC_0056</name>
</gene>
<dbReference type="Gene3D" id="3.30.450.20">
    <property type="entry name" value="PAS domain"/>
    <property type="match status" value="1"/>
</dbReference>
<dbReference type="CDD" id="cd00130">
    <property type="entry name" value="PAS"/>
    <property type="match status" value="1"/>
</dbReference>
<keyword evidence="3" id="KW-1185">Reference proteome</keyword>
<dbReference type="RefSeq" id="WP_171993222.1">
    <property type="nucleotide sequence ID" value="NZ_CP012542.1"/>
</dbReference>
<protein>
    <submittedName>
        <fullName evidence="2">PAS sensor-containing signal-transduction protein</fullName>
    </submittedName>
</protein>
<dbReference type="AlphaFoldDB" id="A0A6G5QE10"/>
<evidence type="ECO:0000313" key="2">
    <source>
        <dbReference type="EMBL" id="QCD43882.1"/>
    </source>
</evidence>
<organism evidence="2 3">
    <name type="scientific">Campylobacter mucosalis CCUG 21559</name>
    <dbReference type="NCBI Taxonomy" id="1032067"/>
    <lineage>
        <taxon>Bacteria</taxon>
        <taxon>Pseudomonadati</taxon>
        <taxon>Campylobacterota</taxon>
        <taxon>Epsilonproteobacteria</taxon>
        <taxon>Campylobacterales</taxon>
        <taxon>Campylobacteraceae</taxon>
        <taxon>Campylobacter</taxon>
    </lineage>
</organism>
<evidence type="ECO:0000259" key="1">
    <source>
        <dbReference type="Pfam" id="PF00989"/>
    </source>
</evidence>
<dbReference type="EMBL" id="CP012542">
    <property type="protein sequence ID" value="QCD43882.1"/>
    <property type="molecule type" value="Genomic_DNA"/>
</dbReference>
<evidence type="ECO:0000313" key="3">
    <source>
        <dbReference type="Proteomes" id="UP000503264"/>
    </source>
</evidence>
<reference evidence="2 3" key="1">
    <citation type="submission" date="2016-07" db="EMBL/GenBank/DDBJ databases">
        <title>Comparative genomics of the Campylobacter concisus group.</title>
        <authorList>
            <person name="Miller W.G."/>
            <person name="Yee E."/>
            <person name="Chapman M.H."/>
            <person name="Huynh S."/>
            <person name="Bono J.L."/>
            <person name="On S.L.W."/>
            <person name="StLeger J."/>
            <person name="Foster G."/>
            <person name="Parker C.T."/>
        </authorList>
    </citation>
    <scope>NUCLEOTIDE SEQUENCE [LARGE SCALE GENOMIC DNA]</scope>
    <source>
        <strain evidence="2 3">CCUG 21559</strain>
    </source>
</reference>
<dbReference type="NCBIfam" id="TIGR00229">
    <property type="entry name" value="sensory_box"/>
    <property type="match status" value="1"/>
</dbReference>
<feature type="domain" description="PAS fold" evidence="1">
    <location>
        <begin position="16"/>
        <end position="107"/>
    </location>
</feature>
<accession>A0A6G5QE10</accession>
<dbReference type="InterPro" id="IPR035965">
    <property type="entry name" value="PAS-like_dom_sf"/>
</dbReference>
<dbReference type="InterPro" id="IPR000014">
    <property type="entry name" value="PAS"/>
</dbReference>
<dbReference type="Proteomes" id="UP000503264">
    <property type="component" value="Chromosome"/>
</dbReference>
<dbReference type="SUPFAM" id="SSF55785">
    <property type="entry name" value="PYP-like sensor domain (PAS domain)"/>
    <property type="match status" value="1"/>
</dbReference>
<name>A0A6G5QE10_9BACT</name>
<sequence>MNSNVEKEVDANSFLVSKTNTKGIITYCNEPFIKIVGAKGSDLVGKPHNIVRHPDMPRVVFKLLWEYIKQKQEIFAYVKNRSFDGSFYWVFANITASLDESGNIIGYYSVRRKPNPKALEVIKPLYAQLLDAEKKGGMDASLKLLETTLKNKNLSYDEFVNNLQRS</sequence>